<evidence type="ECO:0000259" key="10">
    <source>
        <dbReference type="PROSITE" id="PS50883"/>
    </source>
</evidence>
<evidence type="ECO:0000256" key="2">
    <source>
        <dbReference type="ARBA" id="ARBA00004651"/>
    </source>
</evidence>
<feature type="transmembrane region" description="Helical" evidence="7">
    <location>
        <begin position="70"/>
        <end position="91"/>
    </location>
</feature>
<evidence type="ECO:0000256" key="5">
    <source>
        <dbReference type="ARBA" id="ARBA00022989"/>
    </source>
</evidence>
<dbReference type="InterPro" id="IPR000160">
    <property type="entry name" value="GGDEF_dom"/>
</dbReference>
<dbReference type="InterPro" id="IPR043128">
    <property type="entry name" value="Rev_trsase/Diguanyl_cyclase"/>
</dbReference>
<dbReference type="PROSITE" id="PS50113">
    <property type="entry name" value="PAC"/>
    <property type="match status" value="2"/>
</dbReference>
<dbReference type="Pfam" id="PF08447">
    <property type="entry name" value="PAS_3"/>
    <property type="match status" value="1"/>
</dbReference>
<feature type="domain" description="PAS" evidence="8">
    <location>
        <begin position="324"/>
        <end position="370"/>
    </location>
</feature>
<organism evidence="12 13">
    <name type="scientific">Photobacterium lipolyticum</name>
    <dbReference type="NCBI Taxonomy" id="266810"/>
    <lineage>
        <taxon>Bacteria</taxon>
        <taxon>Pseudomonadati</taxon>
        <taxon>Pseudomonadota</taxon>
        <taxon>Gammaproteobacteria</taxon>
        <taxon>Vibrionales</taxon>
        <taxon>Vibrionaceae</taxon>
        <taxon>Photobacterium</taxon>
    </lineage>
</organism>
<dbReference type="InterPro" id="IPR052155">
    <property type="entry name" value="Biofilm_reg_signaling"/>
</dbReference>
<evidence type="ECO:0000313" key="13">
    <source>
        <dbReference type="Proteomes" id="UP000240904"/>
    </source>
</evidence>
<dbReference type="FunFam" id="3.30.70.270:FF:000001">
    <property type="entry name" value="Diguanylate cyclase domain protein"/>
    <property type="match status" value="1"/>
</dbReference>
<dbReference type="InterPro" id="IPR035965">
    <property type="entry name" value="PAS-like_dom_sf"/>
</dbReference>
<feature type="transmembrane region" description="Helical" evidence="7">
    <location>
        <begin position="167"/>
        <end position="187"/>
    </location>
</feature>
<feature type="domain" description="GGDEF" evidence="11">
    <location>
        <begin position="481"/>
        <end position="614"/>
    </location>
</feature>
<dbReference type="RefSeq" id="WP_107282367.1">
    <property type="nucleotide sequence ID" value="NZ_PYMC01000003.1"/>
</dbReference>
<proteinExistence type="predicted"/>
<dbReference type="InterPro" id="IPR011620">
    <property type="entry name" value="Sig_transdc_His_kinase_LytS_TM"/>
</dbReference>
<feature type="domain" description="PAC" evidence="9">
    <location>
        <begin position="276"/>
        <end position="327"/>
    </location>
</feature>
<dbReference type="CDD" id="cd01948">
    <property type="entry name" value="EAL"/>
    <property type="match status" value="1"/>
</dbReference>
<accession>A0A2T3N179</accession>
<sequence length="887" mass="99399">MNNAGFLALTHNAALLLAMFFIYDMATSRSRAAFDPLWTVLTGIALGVIGIIIMLTPWQYAPGIVFDTRSVLLGISGLFFGAVPTLIAMVMTAILRLFQGGDAAITGVTVITASGLLGIAWHYYRQRPLSELSAREIYLFGIVIHGVMLALMFTLPWDVALKVLSNITLPVLLIYPLITVALGMLFARRLQRDQTAAALQESEFLFRSQFDLGNIGIAITHPEKSWLRVNPRLCEMLGYSEEELLRRTWPELSHPDDLQLDLEQFDCMLRGESDGYSLDKRFIRKDGDIVYVHMTITCYRVDGKVQFVIAGMLDTSDRKHAEESMQLASMVYQNSSEAMVVTDSYGDIITTNPAFTEMTGYSLDEIKGKNPKILASNQQDKGVYQGMYYALNTTGHWQGEIKSRHKNGETYIALLTINSIYSPDGTIHRRVALLSDITDKKKSEEIIWTQANFDFLTGLPNRRMFLERLDLEKKKAHRTTLPMALLFLDLDHFKKVNDTLGHNMGDQLLKDAAQRLRNCVRETDMVSRLGGDEFTVILSELKNPQGVERVAQNILHEFSAPFSLGVETVYITPSIGITLYPEDGEEAETLLKNADQAMYSAKEQGRNRYHYFTASMQEEAQHRRQLANDLRQALKNDQLQLHYQPIVDLATGHISKAEALIRWQHPDLGLVSPADFIPVAEETGIIVEIGDWVFRQAAHQTARWRASHHRDFQISINKSPVQFRDGASDISCWLKHLQALGLPGQAVIVEITEGLLLDASKTVTDKLLAFRDAGIQVSLDDFGTGYSSLSYIKKFHIDNIKIDQSFVCNLKANSDDMALCEAIIVMAHTLGMKVVAEGIETEEQRVLLTAAGCDYGQGYLFSKPLPENEFSRLLPIAIPKPKGVCCE</sequence>
<evidence type="ECO:0000259" key="8">
    <source>
        <dbReference type="PROSITE" id="PS50112"/>
    </source>
</evidence>
<dbReference type="PROSITE" id="PS50112">
    <property type="entry name" value="PAS"/>
    <property type="match status" value="2"/>
</dbReference>
<dbReference type="Gene3D" id="3.30.70.270">
    <property type="match status" value="1"/>
</dbReference>
<evidence type="ECO:0000313" key="12">
    <source>
        <dbReference type="EMBL" id="PSW05985.1"/>
    </source>
</evidence>
<evidence type="ECO:0000256" key="4">
    <source>
        <dbReference type="ARBA" id="ARBA00022692"/>
    </source>
</evidence>
<comment type="caution">
    <text evidence="12">The sequence shown here is derived from an EMBL/GenBank/DDBJ whole genome shotgun (WGS) entry which is preliminary data.</text>
</comment>
<feature type="transmembrane region" description="Helical" evidence="7">
    <location>
        <begin position="136"/>
        <end position="155"/>
    </location>
</feature>
<protein>
    <submittedName>
        <fullName evidence="12">Diguanylate cyclase</fullName>
    </submittedName>
</protein>
<evidence type="ECO:0000256" key="3">
    <source>
        <dbReference type="ARBA" id="ARBA00022475"/>
    </source>
</evidence>
<dbReference type="SUPFAM" id="SSF141868">
    <property type="entry name" value="EAL domain-like"/>
    <property type="match status" value="1"/>
</dbReference>
<dbReference type="EMBL" id="PYMC01000003">
    <property type="protein sequence ID" value="PSW05985.1"/>
    <property type="molecule type" value="Genomic_DNA"/>
</dbReference>
<dbReference type="InterPro" id="IPR001610">
    <property type="entry name" value="PAC"/>
</dbReference>
<keyword evidence="6 7" id="KW-0472">Membrane</keyword>
<evidence type="ECO:0000259" key="11">
    <source>
        <dbReference type="PROSITE" id="PS50887"/>
    </source>
</evidence>
<keyword evidence="13" id="KW-1185">Reference proteome</keyword>
<dbReference type="Pfam" id="PF00989">
    <property type="entry name" value="PAS"/>
    <property type="match status" value="1"/>
</dbReference>
<dbReference type="NCBIfam" id="TIGR00254">
    <property type="entry name" value="GGDEF"/>
    <property type="match status" value="1"/>
</dbReference>
<dbReference type="PANTHER" id="PTHR44757">
    <property type="entry name" value="DIGUANYLATE CYCLASE DGCP"/>
    <property type="match status" value="1"/>
</dbReference>
<dbReference type="SUPFAM" id="SSF55785">
    <property type="entry name" value="PYP-like sensor domain (PAS domain)"/>
    <property type="match status" value="2"/>
</dbReference>
<dbReference type="Pfam" id="PF00563">
    <property type="entry name" value="EAL"/>
    <property type="match status" value="1"/>
</dbReference>
<keyword evidence="4 7" id="KW-0812">Transmembrane</keyword>
<feature type="transmembrane region" description="Helical" evidence="7">
    <location>
        <begin position="6"/>
        <end position="25"/>
    </location>
</feature>
<dbReference type="PROSITE" id="PS50883">
    <property type="entry name" value="EAL"/>
    <property type="match status" value="1"/>
</dbReference>
<dbReference type="InterPro" id="IPR029787">
    <property type="entry name" value="Nucleotide_cyclase"/>
</dbReference>
<comment type="subcellular location">
    <subcellularLocation>
        <location evidence="2">Cell membrane</location>
        <topology evidence="2">Multi-pass membrane protein</topology>
    </subcellularLocation>
</comment>
<dbReference type="InterPro" id="IPR013767">
    <property type="entry name" value="PAS_fold"/>
</dbReference>
<dbReference type="Proteomes" id="UP000240904">
    <property type="component" value="Unassembled WGS sequence"/>
</dbReference>
<dbReference type="CDD" id="cd00130">
    <property type="entry name" value="PAS"/>
    <property type="match status" value="2"/>
</dbReference>
<dbReference type="GO" id="GO:0000155">
    <property type="term" value="F:phosphorelay sensor kinase activity"/>
    <property type="evidence" value="ECO:0007669"/>
    <property type="project" value="InterPro"/>
</dbReference>
<dbReference type="PROSITE" id="PS50887">
    <property type="entry name" value="GGDEF"/>
    <property type="match status" value="1"/>
</dbReference>
<dbReference type="SMART" id="SM00267">
    <property type="entry name" value="GGDEF"/>
    <property type="match status" value="1"/>
</dbReference>
<dbReference type="Gene3D" id="3.30.450.20">
    <property type="entry name" value="PAS domain"/>
    <property type="match status" value="2"/>
</dbReference>
<keyword evidence="5 7" id="KW-1133">Transmembrane helix</keyword>
<dbReference type="OrthoDB" id="1316910at2"/>
<evidence type="ECO:0000259" key="9">
    <source>
        <dbReference type="PROSITE" id="PS50113"/>
    </source>
</evidence>
<dbReference type="InterPro" id="IPR001633">
    <property type="entry name" value="EAL_dom"/>
</dbReference>
<evidence type="ECO:0000256" key="1">
    <source>
        <dbReference type="ARBA" id="ARBA00001946"/>
    </source>
</evidence>
<dbReference type="CDD" id="cd01949">
    <property type="entry name" value="GGDEF"/>
    <property type="match status" value="1"/>
</dbReference>
<dbReference type="Pfam" id="PF00990">
    <property type="entry name" value="GGDEF"/>
    <property type="match status" value="1"/>
</dbReference>
<evidence type="ECO:0000256" key="6">
    <source>
        <dbReference type="ARBA" id="ARBA00023136"/>
    </source>
</evidence>
<dbReference type="InterPro" id="IPR000700">
    <property type="entry name" value="PAS-assoc_C"/>
</dbReference>
<dbReference type="InterPro" id="IPR000014">
    <property type="entry name" value="PAS"/>
</dbReference>
<dbReference type="SUPFAM" id="SSF55073">
    <property type="entry name" value="Nucleotide cyclase"/>
    <property type="match status" value="1"/>
</dbReference>
<dbReference type="InterPro" id="IPR013655">
    <property type="entry name" value="PAS_fold_3"/>
</dbReference>
<dbReference type="NCBIfam" id="TIGR00229">
    <property type="entry name" value="sensory_box"/>
    <property type="match status" value="2"/>
</dbReference>
<reference evidence="12 13" key="1">
    <citation type="submission" date="2018-03" db="EMBL/GenBank/DDBJ databases">
        <title>Whole genome sequencing of Histamine producing bacteria.</title>
        <authorList>
            <person name="Butler K."/>
        </authorList>
    </citation>
    <scope>NUCLEOTIDE SEQUENCE [LARGE SCALE GENOMIC DNA]</scope>
    <source>
        <strain evidence="12 13">DSM 16190</strain>
    </source>
</reference>
<dbReference type="SMART" id="SM00091">
    <property type="entry name" value="PAS"/>
    <property type="match status" value="2"/>
</dbReference>
<dbReference type="InterPro" id="IPR035919">
    <property type="entry name" value="EAL_sf"/>
</dbReference>
<feature type="transmembrane region" description="Helical" evidence="7">
    <location>
        <begin position="103"/>
        <end position="124"/>
    </location>
</feature>
<feature type="transmembrane region" description="Helical" evidence="7">
    <location>
        <begin position="37"/>
        <end position="58"/>
    </location>
</feature>
<evidence type="ECO:0000256" key="7">
    <source>
        <dbReference type="SAM" id="Phobius"/>
    </source>
</evidence>
<feature type="domain" description="PAC" evidence="9">
    <location>
        <begin position="397"/>
        <end position="449"/>
    </location>
</feature>
<dbReference type="GO" id="GO:0071555">
    <property type="term" value="P:cell wall organization"/>
    <property type="evidence" value="ECO:0007669"/>
    <property type="project" value="InterPro"/>
</dbReference>
<dbReference type="SMART" id="SM00086">
    <property type="entry name" value="PAC"/>
    <property type="match status" value="2"/>
</dbReference>
<dbReference type="SMART" id="SM00052">
    <property type="entry name" value="EAL"/>
    <property type="match status" value="1"/>
</dbReference>
<feature type="domain" description="PAS" evidence="8">
    <location>
        <begin position="229"/>
        <end position="272"/>
    </location>
</feature>
<name>A0A2T3N179_9GAMM</name>
<comment type="cofactor">
    <cofactor evidence="1">
        <name>Mg(2+)</name>
        <dbReference type="ChEBI" id="CHEBI:18420"/>
    </cofactor>
</comment>
<dbReference type="GO" id="GO:0006355">
    <property type="term" value="P:regulation of DNA-templated transcription"/>
    <property type="evidence" value="ECO:0007669"/>
    <property type="project" value="InterPro"/>
</dbReference>
<dbReference type="Gene3D" id="3.20.20.450">
    <property type="entry name" value="EAL domain"/>
    <property type="match status" value="1"/>
</dbReference>
<dbReference type="Pfam" id="PF07694">
    <property type="entry name" value="5TM-5TMR_LYT"/>
    <property type="match status" value="1"/>
</dbReference>
<dbReference type="AlphaFoldDB" id="A0A2T3N179"/>
<keyword evidence="3" id="KW-1003">Cell membrane</keyword>
<gene>
    <name evidence="12" type="ORF">C9I89_05540</name>
</gene>
<dbReference type="PANTHER" id="PTHR44757:SF2">
    <property type="entry name" value="BIOFILM ARCHITECTURE MAINTENANCE PROTEIN MBAA"/>
    <property type="match status" value="1"/>
</dbReference>
<feature type="domain" description="EAL" evidence="10">
    <location>
        <begin position="623"/>
        <end position="878"/>
    </location>
</feature>
<dbReference type="GO" id="GO:0005886">
    <property type="term" value="C:plasma membrane"/>
    <property type="evidence" value="ECO:0007669"/>
    <property type="project" value="UniProtKB-SubCell"/>
</dbReference>